<evidence type="ECO:0000313" key="1">
    <source>
        <dbReference type="EMBL" id="GAA3563737.1"/>
    </source>
</evidence>
<dbReference type="Proteomes" id="UP001500689">
    <property type="component" value="Unassembled WGS sequence"/>
</dbReference>
<comment type="caution">
    <text evidence="1">The sequence shown here is derived from an EMBL/GenBank/DDBJ whole genome shotgun (WGS) entry which is preliminary data.</text>
</comment>
<name>A0ABP6X9R0_9PSEU</name>
<reference evidence="2" key="1">
    <citation type="journal article" date="2019" name="Int. J. Syst. Evol. Microbiol.">
        <title>The Global Catalogue of Microorganisms (GCM) 10K type strain sequencing project: providing services to taxonomists for standard genome sequencing and annotation.</title>
        <authorList>
            <consortium name="The Broad Institute Genomics Platform"/>
            <consortium name="The Broad Institute Genome Sequencing Center for Infectious Disease"/>
            <person name="Wu L."/>
            <person name="Ma J."/>
        </authorList>
    </citation>
    <scope>NUCLEOTIDE SEQUENCE [LARGE SCALE GENOMIC DNA]</scope>
    <source>
        <strain evidence="2">JCM 16898</strain>
    </source>
</reference>
<evidence type="ECO:0008006" key="3">
    <source>
        <dbReference type="Google" id="ProtNLM"/>
    </source>
</evidence>
<dbReference type="SUPFAM" id="SSF48403">
    <property type="entry name" value="Ankyrin repeat"/>
    <property type="match status" value="1"/>
</dbReference>
<dbReference type="EMBL" id="BAAAZN010000012">
    <property type="protein sequence ID" value="GAA3563737.1"/>
    <property type="molecule type" value="Genomic_DNA"/>
</dbReference>
<gene>
    <name evidence="1" type="ORF">GCM10022222_54460</name>
</gene>
<proteinExistence type="predicted"/>
<dbReference type="Gene3D" id="1.25.40.20">
    <property type="entry name" value="Ankyrin repeat-containing domain"/>
    <property type="match status" value="1"/>
</dbReference>
<accession>A0ABP6X9R0</accession>
<evidence type="ECO:0000313" key="2">
    <source>
        <dbReference type="Proteomes" id="UP001500689"/>
    </source>
</evidence>
<dbReference type="RefSeq" id="WP_344864720.1">
    <property type="nucleotide sequence ID" value="NZ_BAAAZN010000012.1"/>
</dbReference>
<protein>
    <recommendedName>
        <fullName evidence="3">Ankyrin repeat domain-containing protein</fullName>
    </recommendedName>
</protein>
<keyword evidence="2" id="KW-1185">Reference proteome</keyword>
<dbReference type="InterPro" id="IPR036770">
    <property type="entry name" value="Ankyrin_rpt-contain_sf"/>
</dbReference>
<organism evidence="1 2">
    <name type="scientific">Amycolatopsis ultiminotia</name>
    <dbReference type="NCBI Taxonomy" id="543629"/>
    <lineage>
        <taxon>Bacteria</taxon>
        <taxon>Bacillati</taxon>
        <taxon>Actinomycetota</taxon>
        <taxon>Actinomycetes</taxon>
        <taxon>Pseudonocardiales</taxon>
        <taxon>Pseudonocardiaceae</taxon>
        <taxon>Amycolatopsis</taxon>
    </lineage>
</organism>
<sequence length="84" mass="8981">MVGEHLRSAAGRGYTERVRLLLACGVDPDTPGYHPILGDRSAYEVAVGNGQEPVARLLADAGASSIRLDDVDRVVSVPGVRWPR</sequence>